<organism evidence="1 2">
    <name type="scientific">Populus trichocarpa</name>
    <name type="common">Western balsam poplar</name>
    <name type="synonym">Populus balsamifera subsp. trichocarpa</name>
    <dbReference type="NCBI Taxonomy" id="3694"/>
    <lineage>
        <taxon>Eukaryota</taxon>
        <taxon>Viridiplantae</taxon>
        <taxon>Streptophyta</taxon>
        <taxon>Embryophyta</taxon>
        <taxon>Tracheophyta</taxon>
        <taxon>Spermatophyta</taxon>
        <taxon>Magnoliopsida</taxon>
        <taxon>eudicotyledons</taxon>
        <taxon>Gunneridae</taxon>
        <taxon>Pentapetalae</taxon>
        <taxon>rosids</taxon>
        <taxon>fabids</taxon>
        <taxon>Malpighiales</taxon>
        <taxon>Salicaceae</taxon>
        <taxon>Saliceae</taxon>
        <taxon>Populus</taxon>
    </lineage>
</organism>
<evidence type="ECO:0000313" key="1">
    <source>
        <dbReference type="EMBL" id="PNT08333.1"/>
    </source>
</evidence>
<keyword evidence="2" id="KW-1185">Reference proteome</keyword>
<dbReference type="AlphaFoldDB" id="U7DXG3"/>
<protein>
    <submittedName>
        <fullName evidence="1">Uncharacterized protein</fullName>
    </submittedName>
</protein>
<reference evidence="1 2" key="1">
    <citation type="journal article" date="2006" name="Science">
        <title>The genome of black cottonwood, Populus trichocarpa (Torr. &amp; Gray).</title>
        <authorList>
            <person name="Tuskan G.A."/>
            <person name="Difazio S."/>
            <person name="Jansson S."/>
            <person name="Bohlmann J."/>
            <person name="Grigoriev I."/>
            <person name="Hellsten U."/>
            <person name="Putnam N."/>
            <person name="Ralph S."/>
            <person name="Rombauts S."/>
            <person name="Salamov A."/>
            <person name="Schein J."/>
            <person name="Sterck L."/>
            <person name="Aerts A."/>
            <person name="Bhalerao R.R."/>
            <person name="Bhalerao R.P."/>
            <person name="Blaudez D."/>
            <person name="Boerjan W."/>
            <person name="Brun A."/>
            <person name="Brunner A."/>
            <person name="Busov V."/>
            <person name="Campbell M."/>
            <person name="Carlson J."/>
            <person name="Chalot M."/>
            <person name="Chapman J."/>
            <person name="Chen G.L."/>
            <person name="Cooper D."/>
            <person name="Coutinho P.M."/>
            <person name="Couturier J."/>
            <person name="Covert S."/>
            <person name="Cronk Q."/>
            <person name="Cunningham R."/>
            <person name="Davis J."/>
            <person name="Degroeve S."/>
            <person name="Dejardin A."/>
            <person name="Depamphilis C."/>
            <person name="Detter J."/>
            <person name="Dirks B."/>
            <person name="Dubchak I."/>
            <person name="Duplessis S."/>
            <person name="Ehlting J."/>
            <person name="Ellis B."/>
            <person name="Gendler K."/>
            <person name="Goodstein D."/>
            <person name="Gribskov M."/>
            <person name="Grimwood J."/>
            <person name="Groover A."/>
            <person name="Gunter L."/>
            <person name="Hamberger B."/>
            <person name="Heinze B."/>
            <person name="Helariutta Y."/>
            <person name="Henrissat B."/>
            <person name="Holligan D."/>
            <person name="Holt R."/>
            <person name="Huang W."/>
            <person name="Islam-Faridi N."/>
            <person name="Jones S."/>
            <person name="Jones-Rhoades M."/>
            <person name="Jorgensen R."/>
            <person name="Joshi C."/>
            <person name="Kangasjarvi J."/>
            <person name="Karlsson J."/>
            <person name="Kelleher C."/>
            <person name="Kirkpatrick R."/>
            <person name="Kirst M."/>
            <person name="Kohler A."/>
            <person name="Kalluri U."/>
            <person name="Larimer F."/>
            <person name="Leebens-Mack J."/>
            <person name="Leple J.C."/>
            <person name="Locascio P."/>
            <person name="Lou Y."/>
            <person name="Lucas S."/>
            <person name="Martin F."/>
            <person name="Montanini B."/>
            <person name="Napoli C."/>
            <person name="Nelson D.R."/>
            <person name="Nelson C."/>
            <person name="Nieminen K."/>
            <person name="Nilsson O."/>
            <person name="Pereda V."/>
            <person name="Peter G."/>
            <person name="Philippe R."/>
            <person name="Pilate G."/>
            <person name="Poliakov A."/>
            <person name="Razumovskaya J."/>
            <person name="Richardson P."/>
            <person name="Rinaldi C."/>
            <person name="Ritland K."/>
            <person name="Rouze P."/>
            <person name="Ryaboy D."/>
            <person name="Schmutz J."/>
            <person name="Schrader J."/>
            <person name="Segerman B."/>
            <person name="Shin H."/>
            <person name="Siddiqui A."/>
            <person name="Sterky F."/>
            <person name="Terry A."/>
            <person name="Tsai C.J."/>
            <person name="Uberbacher E."/>
            <person name="Unneberg P."/>
            <person name="Vahala J."/>
            <person name="Wall K."/>
            <person name="Wessler S."/>
            <person name="Yang G."/>
            <person name="Yin T."/>
            <person name="Douglas C."/>
            <person name="Marra M."/>
            <person name="Sandberg G."/>
            <person name="Van de Peer Y."/>
            <person name="Rokhsar D."/>
        </authorList>
    </citation>
    <scope>NUCLEOTIDE SEQUENCE [LARGE SCALE GENOMIC DNA]</scope>
    <source>
        <strain evidence="2">cv. Nisqually</strain>
    </source>
</reference>
<dbReference type="Proteomes" id="UP000006729">
    <property type="component" value="Chromosome 13"/>
</dbReference>
<accession>U7DXG3</accession>
<sequence length="70" mass="8306">MFLLIPSLIFQDHNQSLPEVVLERGIPFNKVHGMHVFYYPQGDSRFSNPWEDCSRNCMFCARQSTILWTR</sequence>
<dbReference type="InParanoid" id="U7DXG3"/>
<dbReference type="EMBL" id="CM009302">
    <property type="protein sequence ID" value="PNT08333.1"/>
    <property type="molecule type" value="Genomic_DNA"/>
</dbReference>
<dbReference type="HOGENOM" id="CLU_2762577_0_0_1"/>
<proteinExistence type="predicted"/>
<name>U7DXG3_POPTR</name>
<evidence type="ECO:0000313" key="2">
    <source>
        <dbReference type="Proteomes" id="UP000006729"/>
    </source>
</evidence>
<gene>
    <name evidence="1" type="ORF">POPTR_013G143600</name>
</gene>